<evidence type="ECO:0000256" key="2">
    <source>
        <dbReference type="ARBA" id="ARBA00005046"/>
    </source>
</evidence>
<dbReference type="InterPro" id="IPR036688">
    <property type="entry name" value="MoeA_C_domain_IV_sf"/>
</dbReference>
<evidence type="ECO:0000256" key="1">
    <source>
        <dbReference type="ARBA" id="ARBA00002901"/>
    </source>
</evidence>
<organism evidence="9 10">
    <name type="scientific">Corynebacterium incognita</name>
    <dbReference type="NCBI Taxonomy" id="2754725"/>
    <lineage>
        <taxon>Bacteria</taxon>
        <taxon>Bacillati</taxon>
        <taxon>Actinomycetota</taxon>
        <taxon>Actinomycetes</taxon>
        <taxon>Mycobacteriales</taxon>
        <taxon>Corynebacteriaceae</taxon>
        <taxon>Corynebacterium</taxon>
    </lineage>
</organism>
<dbReference type="PANTHER" id="PTHR10192:SF5">
    <property type="entry name" value="GEPHYRIN"/>
    <property type="match status" value="1"/>
</dbReference>
<dbReference type="NCBIfam" id="TIGR00177">
    <property type="entry name" value="molyb_syn"/>
    <property type="match status" value="1"/>
</dbReference>
<dbReference type="SUPFAM" id="SSF53218">
    <property type="entry name" value="Molybdenum cofactor biosynthesis proteins"/>
    <property type="match status" value="1"/>
</dbReference>
<dbReference type="InterPro" id="IPR038987">
    <property type="entry name" value="MoeA-like"/>
</dbReference>
<dbReference type="GO" id="GO:0061599">
    <property type="term" value="F:molybdopterin molybdotransferase activity"/>
    <property type="evidence" value="ECO:0007669"/>
    <property type="project" value="UniProtKB-UniRule"/>
</dbReference>
<reference evidence="9 10" key="1">
    <citation type="submission" date="2020-07" db="EMBL/GenBank/DDBJ databases">
        <title>Complete genome and description of Corynebacterium incognita strain Marseille-Q3630 sp. nov.</title>
        <authorList>
            <person name="Boxberger M."/>
        </authorList>
    </citation>
    <scope>NUCLEOTIDE SEQUENCE [LARGE SCALE GENOMIC DNA]</scope>
    <source>
        <strain evidence="9 10">Marseille-Q3630</strain>
    </source>
</reference>
<accession>A0A7G7CP64</accession>
<name>A0A7G7CP64_9CORY</name>
<dbReference type="SUPFAM" id="SSF63867">
    <property type="entry name" value="MoeA C-terminal domain-like"/>
    <property type="match status" value="1"/>
</dbReference>
<dbReference type="Gene3D" id="2.170.190.11">
    <property type="entry name" value="Molybdopterin biosynthesis moea protein, domain 3"/>
    <property type="match status" value="1"/>
</dbReference>
<dbReference type="EC" id="2.10.1.1" evidence="7"/>
<evidence type="ECO:0000259" key="8">
    <source>
        <dbReference type="SMART" id="SM00852"/>
    </source>
</evidence>
<evidence type="ECO:0000256" key="7">
    <source>
        <dbReference type="RuleBase" id="RU365090"/>
    </source>
</evidence>
<dbReference type="InterPro" id="IPR005111">
    <property type="entry name" value="MoeA_C_domain_IV"/>
</dbReference>
<evidence type="ECO:0000313" key="10">
    <source>
        <dbReference type="Proteomes" id="UP000515743"/>
    </source>
</evidence>
<evidence type="ECO:0000256" key="6">
    <source>
        <dbReference type="ARBA" id="ARBA00047317"/>
    </source>
</evidence>
<sequence length="460" mass="47332">MSSPSAHPGEHRSIAEHLTAVHELLHDATSRTPRSTERAAVSAALAGRVVAQDVYSQLAVPSFSHSAMDGFLVHAADAVPGATLPISGDVPAGAAPQSVPAGTAVRIMTGAPVGDPVDPGLRVIPVEDTSIPPGPHPLPEYVTLNSVKKDRPHIRHRGENLADGSLLLQRGHTLDPAAIAALLSAGIRDVDLAAPLKIAVVSSGDELVPFDAEGLATTTAGTLGTRPEQLPPGHIPDSNRPMLAALVAQVAGPAAAVSQYHCADDTTMVANLLQDLADNTDLIITAGGVSAGAFDVVRAAVGELASAQLATAWFGEVAQKPGAPQGLGQVRSTPLMCLPGNPVAAFVAFHLYVSPALRHLATGSVEQRALLRMPAGADFPVPRPGNRDLVVPVRWGLDAAGQAQAIPYNGPHLGSHLVASLLGTRGLVRVPAGATAPAHGELVEVIPFLSPIPDTWRFPQ</sequence>
<dbReference type="KEGG" id="cik:H0194_10160"/>
<dbReference type="CDD" id="cd00887">
    <property type="entry name" value="MoeA"/>
    <property type="match status" value="1"/>
</dbReference>
<dbReference type="Gene3D" id="3.90.105.10">
    <property type="entry name" value="Molybdopterin biosynthesis moea protein, domain 2"/>
    <property type="match status" value="1"/>
</dbReference>
<comment type="similarity">
    <text evidence="3 7">Belongs to the MoeA family.</text>
</comment>
<protein>
    <recommendedName>
        <fullName evidence="7">Molybdopterin molybdenumtransferase</fullName>
        <ecNumber evidence="7">2.10.1.1</ecNumber>
    </recommendedName>
</protein>
<dbReference type="Pfam" id="PF03454">
    <property type="entry name" value="MoeA_C"/>
    <property type="match status" value="1"/>
</dbReference>
<dbReference type="RefSeq" id="WP_185175754.1">
    <property type="nucleotide sequence ID" value="NZ_CP059404.1"/>
</dbReference>
<evidence type="ECO:0000313" key="9">
    <source>
        <dbReference type="EMBL" id="QNE89380.1"/>
    </source>
</evidence>
<dbReference type="EMBL" id="CP059404">
    <property type="protein sequence ID" value="QNE89380.1"/>
    <property type="molecule type" value="Genomic_DNA"/>
</dbReference>
<comment type="pathway">
    <text evidence="2 7">Cofactor biosynthesis; molybdopterin biosynthesis.</text>
</comment>
<dbReference type="InterPro" id="IPR001453">
    <property type="entry name" value="MoaB/Mog_dom"/>
</dbReference>
<keyword evidence="7" id="KW-0479">Metal-binding</keyword>
<keyword evidence="10" id="KW-1185">Reference proteome</keyword>
<dbReference type="Pfam" id="PF00994">
    <property type="entry name" value="MoCF_biosynth"/>
    <property type="match status" value="1"/>
</dbReference>
<comment type="cofactor">
    <cofactor evidence="7">
        <name>Mg(2+)</name>
        <dbReference type="ChEBI" id="CHEBI:18420"/>
    </cofactor>
</comment>
<dbReference type="GO" id="GO:0005829">
    <property type="term" value="C:cytosol"/>
    <property type="evidence" value="ECO:0007669"/>
    <property type="project" value="TreeGrafter"/>
</dbReference>
<dbReference type="InterPro" id="IPR036135">
    <property type="entry name" value="MoeA_linker/N_sf"/>
</dbReference>
<dbReference type="PANTHER" id="PTHR10192">
    <property type="entry name" value="MOLYBDOPTERIN BIOSYNTHESIS PROTEIN"/>
    <property type="match status" value="1"/>
</dbReference>
<dbReference type="GO" id="GO:0046872">
    <property type="term" value="F:metal ion binding"/>
    <property type="evidence" value="ECO:0007669"/>
    <property type="project" value="UniProtKB-UniRule"/>
</dbReference>
<evidence type="ECO:0000256" key="4">
    <source>
        <dbReference type="ARBA" id="ARBA00022505"/>
    </source>
</evidence>
<comment type="function">
    <text evidence="1 7">Catalyzes the insertion of molybdate into adenylated molybdopterin with the concomitant release of AMP.</text>
</comment>
<keyword evidence="7" id="KW-0460">Magnesium</keyword>
<evidence type="ECO:0000256" key="3">
    <source>
        <dbReference type="ARBA" id="ARBA00010763"/>
    </source>
</evidence>
<dbReference type="InterPro" id="IPR005110">
    <property type="entry name" value="MoeA_linker/N"/>
</dbReference>
<keyword evidence="4 7" id="KW-0500">Molybdenum</keyword>
<dbReference type="Pfam" id="PF03453">
    <property type="entry name" value="MoeA_N"/>
    <property type="match status" value="1"/>
</dbReference>
<dbReference type="GO" id="GO:0006777">
    <property type="term" value="P:Mo-molybdopterin cofactor biosynthetic process"/>
    <property type="evidence" value="ECO:0007669"/>
    <property type="project" value="UniProtKB-UniRule"/>
</dbReference>
<dbReference type="AlphaFoldDB" id="A0A7G7CP64"/>
<comment type="catalytic activity">
    <reaction evidence="6">
        <text>adenylyl-molybdopterin + molybdate = Mo-molybdopterin + AMP + H(+)</text>
        <dbReference type="Rhea" id="RHEA:35047"/>
        <dbReference type="ChEBI" id="CHEBI:15378"/>
        <dbReference type="ChEBI" id="CHEBI:36264"/>
        <dbReference type="ChEBI" id="CHEBI:62727"/>
        <dbReference type="ChEBI" id="CHEBI:71302"/>
        <dbReference type="ChEBI" id="CHEBI:456215"/>
        <dbReference type="EC" id="2.10.1.1"/>
    </reaction>
</comment>
<proteinExistence type="inferred from homology"/>
<keyword evidence="7 9" id="KW-0808">Transferase</keyword>
<dbReference type="SUPFAM" id="SSF63882">
    <property type="entry name" value="MoeA N-terminal region -like"/>
    <property type="match status" value="1"/>
</dbReference>
<dbReference type="InterPro" id="IPR036425">
    <property type="entry name" value="MoaB/Mog-like_dom_sf"/>
</dbReference>
<dbReference type="SMART" id="SM00852">
    <property type="entry name" value="MoCF_biosynth"/>
    <property type="match status" value="1"/>
</dbReference>
<dbReference type="Proteomes" id="UP000515743">
    <property type="component" value="Chromosome"/>
</dbReference>
<feature type="domain" description="MoaB/Mog" evidence="8">
    <location>
        <begin position="199"/>
        <end position="359"/>
    </location>
</feature>
<keyword evidence="5 7" id="KW-0501">Molybdenum cofactor biosynthesis</keyword>
<dbReference type="Gene3D" id="3.40.980.10">
    <property type="entry name" value="MoaB/Mog-like domain"/>
    <property type="match status" value="1"/>
</dbReference>
<dbReference type="Gene3D" id="2.40.340.10">
    <property type="entry name" value="MoeA, C-terminal, domain IV"/>
    <property type="match status" value="1"/>
</dbReference>
<evidence type="ECO:0000256" key="5">
    <source>
        <dbReference type="ARBA" id="ARBA00023150"/>
    </source>
</evidence>
<gene>
    <name evidence="9" type="ORF">H0194_10160</name>
</gene>
<dbReference type="UniPathway" id="UPA00344"/>